<evidence type="ECO:0000256" key="4">
    <source>
        <dbReference type="SAM" id="MobiDB-lite"/>
    </source>
</evidence>
<sequence>MLKFCPGNRRREFTVNPGSKAAQKGVREGDVISSINGQPTRTLTNSESHALLRNAGQSLRLGLNEDCGGSPKRRNYKMASSLSATPIQNESSKTETTTKSE</sequence>
<dbReference type="GO" id="GO:0030036">
    <property type="term" value="P:actin cytoskeleton organization"/>
    <property type="evidence" value="ECO:0007669"/>
    <property type="project" value="TreeGrafter"/>
</dbReference>
<dbReference type="PANTHER" id="PTHR24214">
    <property type="entry name" value="PDZ AND LIM DOMAIN PROTEIN ZASP"/>
    <property type="match status" value="1"/>
</dbReference>
<dbReference type="AlphaFoldDB" id="A0A8K0P7Z1"/>
<protein>
    <recommendedName>
        <fullName evidence="5">PDZ domain-containing protein</fullName>
    </recommendedName>
</protein>
<keyword evidence="3" id="KW-0862">Zinc</keyword>
<evidence type="ECO:0000256" key="1">
    <source>
        <dbReference type="ARBA" id="ARBA00004496"/>
    </source>
</evidence>
<feature type="compositionally biased region" description="Polar residues" evidence="4">
    <location>
        <begin position="33"/>
        <end position="48"/>
    </location>
</feature>
<dbReference type="OrthoDB" id="44841at2759"/>
<dbReference type="GO" id="GO:0051371">
    <property type="term" value="F:muscle alpha-actinin binding"/>
    <property type="evidence" value="ECO:0007669"/>
    <property type="project" value="TreeGrafter"/>
</dbReference>
<evidence type="ECO:0000259" key="5">
    <source>
        <dbReference type="PROSITE" id="PS50106"/>
    </source>
</evidence>
<feature type="compositionally biased region" description="Basic and acidic residues" evidence="4">
    <location>
        <begin position="92"/>
        <end position="101"/>
    </location>
</feature>
<reference evidence="6" key="1">
    <citation type="submission" date="2013-04" db="EMBL/GenBank/DDBJ databases">
        <authorList>
            <person name="Qu J."/>
            <person name="Murali S.C."/>
            <person name="Bandaranaike D."/>
            <person name="Bellair M."/>
            <person name="Blankenburg K."/>
            <person name="Chao H."/>
            <person name="Dinh H."/>
            <person name="Doddapaneni H."/>
            <person name="Downs B."/>
            <person name="Dugan-Rocha S."/>
            <person name="Elkadiri S."/>
            <person name="Gnanaolivu R.D."/>
            <person name="Hernandez B."/>
            <person name="Javaid M."/>
            <person name="Jayaseelan J.C."/>
            <person name="Lee S."/>
            <person name="Li M."/>
            <person name="Ming W."/>
            <person name="Munidasa M."/>
            <person name="Muniz J."/>
            <person name="Nguyen L."/>
            <person name="Ongeri F."/>
            <person name="Osuji N."/>
            <person name="Pu L.-L."/>
            <person name="Puazo M."/>
            <person name="Qu C."/>
            <person name="Quiroz J."/>
            <person name="Raj R."/>
            <person name="Weissenberger G."/>
            <person name="Xin Y."/>
            <person name="Zou X."/>
            <person name="Han Y."/>
            <person name="Richards S."/>
            <person name="Worley K."/>
            <person name="Muzny D."/>
            <person name="Gibbs R."/>
        </authorList>
    </citation>
    <scope>NUCLEOTIDE SEQUENCE</scope>
    <source>
        <strain evidence="6">Sampled in the wild</strain>
    </source>
</reference>
<dbReference type="Proteomes" id="UP000792457">
    <property type="component" value="Unassembled WGS sequence"/>
</dbReference>
<dbReference type="Gene3D" id="2.30.42.10">
    <property type="match status" value="1"/>
</dbReference>
<dbReference type="InterPro" id="IPR041489">
    <property type="entry name" value="PDZ_6"/>
</dbReference>
<dbReference type="GO" id="GO:0031941">
    <property type="term" value="C:filamentous actin"/>
    <property type="evidence" value="ECO:0007669"/>
    <property type="project" value="TreeGrafter"/>
</dbReference>
<evidence type="ECO:0000256" key="2">
    <source>
        <dbReference type="ARBA" id="ARBA00022490"/>
    </source>
</evidence>
<comment type="caution">
    <text evidence="6">The sequence shown here is derived from an EMBL/GenBank/DDBJ whole genome shotgun (WGS) entry which is preliminary data.</text>
</comment>
<dbReference type="SUPFAM" id="SSF50156">
    <property type="entry name" value="PDZ domain-like"/>
    <property type="match status" value="1"/>
</dbReference>
<dbReference type="Pfam" id="PF17820">
    <property type="entry name" value="PDZ_6"/>
    <property type="match status" value="1"/>
</dbReference>
<keyword evidence="3" id="KW-0479">Metal-binding</keyword>
<keyword evidence="3" id="KW-0440">LIM domain</keyword>
<evidence type="ECO:0000313" key="6">
    <source>
        <dbReference type="EMBL" id="KAG8234094.1"/>
    </source>
</evidence>
<dbReference type="GO" id="GO:0061061">
    <property type="term" value="P:muscle structure development"/>
    <property type="evidence" value="ECO:0007669"/>
    <property type="project" value="TreeGrafter"/>
</dbReference>
<feature type="compositionally biased region" description="Polar residues" evidence="4">
    <location>
        <begin position="78"/>
        <end position="89"/>
    </location>
</feature>
<feature type="region of interest" description="Disordered" evidence="4">
    <location>
        <begin position="61"/>
        <end position="101"/>
    </location>
</feature>
<dbReference type="InterPro" id="IPR036034">
    <property type="entry name" value="PDZ_sf"/>
</dbReference>
<dbReference type="GO" id="GO:0005737">
    <property type="term" value="C:cytoplasm"/>
    <property type="evidence" value="ECO:0007669"/>
    <property type="project" value="UniProtKB-SubCell"/>
</dbReference>
<reference evidence="6" key="2">
    <citation type="submission" date="2017-10" db="EMBL/GenBank/DDBJ databases">
        <title>Ladona fulva Genome sequencing and assembly.</title>
        <authorList>
            <person name="Murali S."/>
            <person name="Richards S."/>
            <person name="Bandaranaike D."/>
            <person name="Bellair M."/>
            <person name="Blankenburg K."/>
            <person name="Chao H."/>
            <person name="Dinh H."/>
            <person name="Doddapaneni H."/>
            <person name="Dugan-Rocha S."/>
            <person name="Elkadiri S."/>
            <person name="Gnanaolivu R."/>
            <person name="Hernandez B."/>
            <person name="Skinner E."/>
            <person name="Javaid M."/>
            <person name="Lee S."/>
            <person name="Li M."/>
            <person name="Ming W."/>
            <person name="Munidasa M."/>
            <person name="Muniz J."/>
            <person name="Nguyen L."/>
            <person name="Hughes D."/>
            <person name="Osuji N."/>
            <person name="Pu L.-L."/>
            <person name="Puazo M."/>
            <person name="Qu C."/>
            <person name="Quiroz J."/>
            <person name="Raj R."/>
            <person name="Weissenberger G."/>
            <person name="Xin Y."/>
            <person name="Zou X."/>
            <person name="Han Y."/>
            <person name="Worley K."/>
            <person name="Muzny D."/>
            <person name="Gibbs R."/>
        </authorList>
    </citation>
    <scope>NUCLEOTIDE SEQUENCE</scope>
    <source>
        <strain evidence="6">Sampled in the wild</strain>
    </source>
</reference>
<dbReference type="PANTHER" id="PTHR24214:SF38">
    <property type="entry name" value="PDZ AND LIM DOMAIN PROTEIN ZASP-RELATED"/>
    <property type="match status" value="1"/>
</dbReference>
<accession>A0A8K0P7Z1</accession>
<dbReference type="InterPro" id="IPR001478">
    <property type="entry name" value="PDZ"/>
</dbReference>
<dbReference type="GO" id="GO:0005912">
    <property type="term" value="C:adherens junction"/>
    <property type="evidence" value="ECO:0007669"/>
    <property type="project" value="TreeGrafter"/>
</dbReference>
<evidence type="ECO:0000313" key="7">
    <source>
        <dbReference type="Proteomes" id="UP000792457"/>
    </source>
</evidence>
<evidence type="ECO:0000256" key="3">
    <source>
        <dbReference type="ARBA" id="ARBA00023038"/>
    </source>
</evidence>
<name>A0A8K0P7Z1_LADFU</name>
<gene>
    <name evidence="6" type="ORF">J437_LFUL014844</name>
</gene>
<dbReference type="GO" id="GO:0003779">
    <property type="term" value="F:actin binding"/>
    <property type="evidence" value="ECO:0007669"/>
    <property type="project" value="TreeGrafter"/>
</dbReference>
<dbReference type="GO" id="GO:0001725">
    <property type="term" value="C:stress fiber"/>
    <property type="evidence" value="ECO:0007669"/>
    <property type="project" value="TreeGrafter"/>
</dbReference>
<comment type="subcellular location">
    <subcellularLocation>
        <location evidence="1">Cytoplasm</location>
    </subcellularLocation>
</comment>
<keyword evidence="2" id="KW-0963">Cytoplasm</keyword>
<dbReference type="InterPro" id="IPR050604">
    <property type="entry name" value="PDZ-LIM_domain"/>
</dbReference>
<feature type="domain" description="PDZ" evidence="5">
    <location>
        <begin position="15"/>
        <end position="67"/>
    </location>
</feature>
<proteinExistence type="predicted"/>
<dbReference type="EMBL" id="KZ308777">
    <property type="protein sequence ID" value="KAG8234094.1"/>
    <property type="molecule type" value="Genomic_DNA"/>
</dbReference>
<dbReference type="PROSITE" id="PS50106">
    <property type="entry name" value="PDZ"/>
    <property type="match status" value="1"/>
</dbReference>
<organism evidence="6 7">
    <name type="scientific">Ladona fulva</name>
    <name type="common">Scarce chaser dragonfly</name>
    <name type="synonym">Libellula fulva</name>
    <dbReference type="NCBI Taxonomy" id="123851"/>
    <lineage>
        <taxon>Eukaryota</taxon>
        <taxon>Metazoa</taxon>
        <taxon>Ecdysozoa</taxon>
        <taxon>Arthropoda</taxon>
        <taxon>Hexapoda</taxon>
        <taxon>Insecta</taxon>
        <taxon>Pterygota</taxon>
        <taxon>Palaeoptera</taxon>
        <taxon>Odonata</taxon>
        <taxon>Epiprocta</taxon>
        <taxon>Anisoptera</taxon>
        <taxon>Libelluloidea</taxon>
        <taxon>Libellulidae</taxon>
        <taxon>Ladona</taxon>
    </lineage>
</organism>
<keyword evidence="7" id="KW-1185">Reference proteome</keyword>
<feature type="region of interest" description="Disordered" evidence="4">
    <location>
        <begin position="1"/>
        <end position="48"/>
    </location>
</feature>